<dbReference type="Gene3D" id="2.30.110.10">
    <property type="entry name" value="Electron Transport, Fmn-binding Protein, Chain A"/>
    <property type="match status" value="1"/>
</dbReference>
<feature type="domain" description="Flavin reductase like" evidence="4">
    <location>
        <begin position="19"/>
        <end position="171"/>
    </location>
</feature>
<evidence type="ECO:0000313" key="5">
    <source>
        <dbReference type="EMBL" id="AFK53636.1"/>
    </source>
</evidence>
<dbReference type="PANTHER" id="PTHR43567:SF1">
    <property type="entry name" value="FLAVOREDOXIN"/>
    <property type="match status" value="1"/>
</dbReference>
<evidence type="ECO:0000256" key="3">
    <source>
        <dbReference type="ARBA" id="ARBA00038054"/>
    </source>
</evidence>
<evidence type="ECO:0000256" key="1">
    <source>
        <dbReference type="ARBA" id="ARBA00001917"/>
    </source>
</evidence>
<dbReference type="SUPFAM" id="SSF50475">
    <property type="entry name" value="FMN-binding split barrel"/>
    <property type="match status" value="1"/>
</dbReference>
<evidence type="ECO:0000259" key="4">
    <source>
        <dbReference type="SMART" id="SM00903"/>
    </source>
</evidence>
<dbReference type="AlphaFoldDB" id="I3TLJ8"/>
<proteinExistence type="inferred from homology"/>
<dbReference type="InterPro" id="IPR052174">
    <property type="entry name" value="Flavoredoxin"/>
</dbReference>
<evidence type="ECO:0000313" key="6">
    <source>
        <dbReference type="Proteomes" id="UP000005258"/>
    </source>
</evidence>
<gene>
    <name evidence="5" type="ordered locus">TMO_1797</name>
</gene>
<dbReference type="Pfam" id="PF01613">
    <property type="entry name" value="Flavin_Reduct"/>
    <property type="match status" value="1"/>
</dbReference>
<comment type="cofactor">
    <cofactor evidence="1">
        <name>FMN</name>
        <dbReference type="ChEBI" id="CHEBI:58210"/>
    </cofactor>
</comment>
<protein>
    <submittedName>
        <fullName evidence="5">Flavin reductase-like, FMN-binding protein</fullName>
    </submittedName>
</protein>
<dbReference type="EMBL" id="CP003236">
    <property type="protein sequence ID" value="AFK53636.1"/>
    <property type="molecule type" value="Genomic_DNA"/>
</dbReference>
<dbReference type="Proteomes" id="UP000005258">
    <property type="component" value="Chromosome"/>
</dbReference>
<sequence>MSVARRFIKQELPLHLVRRHLEPGPVVLLTSAQGTSRNVMTLGWQTVMEFSPSLVGCMISAGNHSFELIRQSGSCVINVPPANLIDTVVGIGNTSGADIDKFETYSLTTEPGVKVPAPSIAECFASFECRLSDDRLVESHNFFVFEIVHATVARLARMPRTLHYTGDGVFMISGRRIDKSALFNPHML</sequence>
<accession>I3TLJ8</accession>
<dbReference type="InterPro" id="IPR012349">
    <property type="entry name" value="Split_barrel_FMN-bd"/>
</dbReference>
<dbReference type="GO" id="GO:0010181">
    <property type="term" value="F:FMN binding"/>
    <property type="evidence" value="ECO:0007669"/>
    <property type="project" value="InterPro"/>
</dbReference>
<dbReference type="GO" id="GO:0016646">
    <property type="term" value="F:oxidoreductase activity, acting on the CH-NH group of donors, NAD or NADP as acceptor"/>
    <property type="evidence" value="ECO:0007669"/>
    <property type="project" value="UniProtKB-ARBA"/>
</dbReference>
<keyword evidence="6" id="KW-1185">Reference proteome</keyword>
<evidence type="ECO:0000256" key="2">
    <source>
        <dbReference type="ARBA" id="ARBA00022630"/>
    </source>
</evidence>
<reference evidence="5 6" key="1">
    <citation type="journal article" date="2012" name="J. Am. Chem. Soc.">
        <title>Bacterial biosynthesis and maturation of the didemnin anti-cancer agents.</title>
        <authorList>
            <person name="Xu Y."/>
            <person name="Kersten R.D."/>
            <person name="Nam S.J."/>
            <person name="Lu L."/>
            <person name="Al-Suwailem A.M."/>
            <person name="Zheng H."/>
            <person name="Fenical W."/>
            <person name="Dorrestein P.C."/>
            <person name="Moore B.S."/>
            <person name="Qian P.Y."/>
        </authorList>
    </citation>
    <scope>NUCLEOTIDE SEQUENCE [LARGE SCALE GENOMIC DNA]</scope>
    <source>
        <strain evidence="5 6">KA081020-065</strain>
    </source>
</reference>
<organism evidence="5 6">
    <name type="scientific">Tistrella mobilis (strain KA081020-065)</name>
    <dbReference type="NCBI Taxonomy" id="1110502"/>
    <lineage>
        <taxon>Bacteria</taxon>
        <taxon>Pseudomonadati</taxon>
        <taxon>Pseudomonadota</taxon>
        <taxon>Alphaproteobacteria</taxon>
        <taxon>Geminicoccales</taxon>
        <taxon>Geminicoccaceae</taxon>
        <taxon>Tistrella</taxon>
    </lineage>
</organism>
<keyword evidence="2" id="KW-0285">Flavoprotein</keyword>
<dbReference type="HOGENOM" id="CLU_059021_5_0_5"/>
<name>I3TLJ8_TISMK</name>
<dbReference type="KEGG" id="tmo:TMO_1797"/>
<dbReference type="PATRIC" id="fig|1110502.3.peg.1851"/>
<dbReference type="eggNOG" id="COG1853">
    <property type="taxonomic scope" value="Bacteria"/>
</dbReference>
<dbReference type="SMART" id="SM00903">
    <property type="entry name" value="Flavin_Reduct"/>
    <property type="match status" value="1"/>
</dbReference>
<dbReference type="PANTHER" id="PTHR43567">
    <property type="entry name" value="FLAVOREDOXIN-RELATED-RELATED"/>
    <property type="match status" value="1"/>
</dbReference>
<dbReference type="RefSeq" id="WP_014745314.1">
    <property type="nucleotide sequence ID" value="NC_017956.1"/>
</dbReference>
<dbReference type="STRING" id="1110502.TMO_1797"/>
<dbReference type="InterPro" id="IPR002563">
    <property type="entry name" value="Flavin_Rdtase-like_dom"/>
</dbReference>
<comment type="similarity">
    <text evidence="3">Belongs to the flavoredoxin family.</text>
</comment>